<protein>
    <submittedName>
        <fullName evidence="1">Type I-E CRISPR-associated endoribonuclease Cas2</fullName>
    </submittedName>
</protein>
<sequence length="102" mass="11041">MSMTVVVTRDVAPRIRGFLASTMLELAPGVYSAPRLSPAVRDRIWGVLRGWFNPASDGAVVMLWQDPQLPGGQSVKTLGLPPIDLVELDGIVLSRKPSNTDD</sequence>
<dbReference type="Pfam" id="PF09707">
    <property type="entry name" value="Cas_Cas2CT1978"/>
    <property type="match status" value="1"/>
</dbReference>
<evidence type="ECO:0000313" key="1">
    <source>
        <dbReference type="EMBL" id="HEB97321.1"/>
    </source>
</evidence>
<dbReference type="AlphaFoldDB" id="A0A831RPY1"/>
<organism evidence="1">
    <name type="scientific">Sedimenticola thiotaurini</name>
    <dbReference type="NCBI Taxonomy" id="1543721"/>
    <lineage>
        <taxon>Bacteria</taxon>
        <taxon>Pseudomonadati</taxon>
        <taxon>Pseudomonadota</taxon>
        <taxon>Gammaproteobacteria</taxon>
        <taxon>Chromatiales</taxon>
        <taxon>Sedimenticolaceae</taxon>
        <taxon>Sedimenticola</taxon>
    </lineage>
</organism>
<comment type="caution">
    <text evidence="1">The sequence shown here is derived from an EMBL/GenBank/DDBJ whole genome shotgun (WGS) entry which is preliminary data.</text>
</comment>
<dbReference type="InterPro" id="IPR010152">
    <property type="entry name" value="CRISPR-assoc_prot_Cas2_sub"/>
</dbReference>
<dbReference type="NCBIfam" id="TIGR01873">
    <property type="entry name" value="cas_CT1978"/>
    <property type="match status" value="1"/>
</dbReference>
<proteinExistence type="predicted"/>
<dbReference type="Gene3D" id="3.30.70.240">
    <property type="match status" value="1"/>
</dbReference>
<name>A0A831RPY1_9GAMM</name>
<reference evidence="1" key="1">
    <citation type="journal article" date="2020" name="mSystems">
        <title>Genome- and Community-Level Interaction Insights into Carbon Utilization and Element Cycling Functions of Hydrothermarchaeota in Hydrothermal Sediment.</title>
        <authorList>
            <person name="Zhou Z."/>
            <person name="Liu Y."/>
            <person name="Xu W."/>
            <person name="Pan J."/>
            <person name="Luo Z.H."/>
            <person name="Li M."/>
        </authorList>
    </citation>
    <scope>NUCLEOTIDE SEQUENCE [LARGE SCALE GENOMIC DNA]</scope>
    <source>
        <strain evidence="1">HyVt-443</strain>
    </source>
</reference>
<gene>
    <name evidence="1" type="primary">cas2e</name>
    <name evidence="1" type="ORF">ENI96_12945</name>
</gene>
<dbReference type="EMBL" id="DRKP01000162">
    <property type="protein sequence ID" value="HEB97321.1"/>
    <property type="molecule type" value="Genomic_DNA"/>
</dbReference>
<dbReference type="Proteomes" id="UP000886251">
    <property type="component" value="Unassembled WGS sequence"/>
</dbReference>
<accession>A0A831RPY1</accession>